<dbReference type="RefSeq" id="WP_146972097.1">
    <property type="nucleotide sequence ID" value="NZ_VOSL01000003.1"/>
</dbReference>
<dbReference type="InterPro" id="IPR011322">
    <property type="entry name" value="N-reg_PII-like_a/b"/>
</dbReference>
<dbReference type="Pfam" id="PF09413">
    <property type="entry name" value="DUF2007"/>
    <property type="match status" value="1"/>
</dbReference>
<gene>
    <name evidence="2" type="ORF">FRC96_00545</name>
</gene>
<accession>A0A5C6XLH6</accession>
<protein>
    <submittedName>
        <fullName evidence="2">DUF2007 domain-containing protein</fullName>
    </submittedName>
</protein>
<evidence type="ECO:0000313" key="3">
    <source>
        <dbReference type="Proteomes" id="UP000321046"/>
    </source>
</evidence>
<evidence type="ECO:0000313" key="2">
    <source>
        <dbReference type="EMBL" id="TXD44299.1"/>
    </source>
</evidence>
<organism evidence="2 3">
    <name type="scientific">Lujinxingia vulgaris</name>
    <dbReference type="NCBI Taxonomy" id="2600176"/>
    <lineage>
        <taxon>Bacteria</taxon>
        <taxon>Deltaproteobacteria</taxon>
        <taxon>Bradymonadales</taxon>
        <taxon>Lujinxingiaceae</taxon>
        <taxon>Lujinxingia</taxon>
    </lineage>
</organism>
<sequence length="121" mass="12779">MLDDTIVIISYASQVDAHIARTRLADAQIPCALEDEGIVAAYGGISSAVGGVKVRVRREDAQRAYALLSDTSDGFLEDSMFVDEEEAALFDAEEDASREDEGGQGGKGGVIGKIARMLRGG</sequence>
<dbReference type="AlphaFoldDB" id="A0A5C6XLH6"/>
<comment type="caution">
    <text evidence="2">The sequence shown here is derived from an EMBL/GenBank/DDBJ whole genome shotgun (WGS) entry which is preliminary data.</text>
</comment>
<dbReference type="OrthoDB" id="8480302at2"/>
<dbReference type="Proteomes" id="UP000321046">
    <property type="component" value="Unassembled WGS sequence"/>
</dbReference>
<evidence type="ECO:0000259" key="1">
    <source>
        <dbReference type="Pfam" id="PF09413"/>
    </source>
</evidence>
<reference evidence="2 3" key="1">
    <citation type="submission" date="2019-08" db="EMBL/GenBank/DDBJ databases">
        <title>Bradymonadales sp. TMQ2.</title>
        <authorList>
            <person name="Liang Q."/>
        </authorList>
    </citation>
    <scope>NUCLEOTIDE SEQUENCE [LARGE SCALE GENOMIC DNA]</scope>
    <source>
        <strain evidence="2 3">TMQ2</strain>
    </source>
</reference>
<dbReference type="InterPro" id="IPR018551">
    <property type="entry name" value="DUF2007"/>
</dbReference>
<feature type="domain" description="DUF2007" evidence="1">
    <location>
        <begin position="9"/>
        <end position="70"/>
    </location>
</feature>
<proteinExistence type="predicted"/>
<name>A0A5C6XLH6_9DELT</name>
<dbReference type="SUPFAM" id="SSF54913">
    <property type="entry name" value="GlnB-like"/>
    <property type="match status" value="1"/>
</dbReference>
<dbReference type="EMBL" id="VOSL01000003">
    <property type="protein sequence ID" value="TXD44299.1"/>
    <property type="molecule type" value="Genomic_DNA"/>
</dbReference>
<dbReference type="Gene3D" id="3.30.70.790">
    <property type="entry name" value="UreE, C-terminal domain"/>
    <property type="match status" value="1"/>
</dbReference>